<comment type="similarity">
    <text evidence="2">Belongs to the ORM family.</text>
</comment>
<comment type="caution">
    <text evidence="7">The sequence shown here is derived from an EMBL/GenBank/DDBJ whole genome shotgun (WGS) entry which is preliminary data.</text>
</comment>
<evidence type="ECO:0000256" key="1">
    <source>
        <dbReference type="ARBA" id="ARBA00004141"/>
    </source>
</evidence>
<evidence type="ECO:0000313" key="7">
    <source>
        <dbReference type="EMBL" id="CAF1414240.1"/>
    </source>
</evidence>
<evidence type="ECO:0000256" key="4">
    <source>
        <dbReference type="ARBA" id="ARBA00022989"/>
    </source>
</evidence>
<evidence type="ECO:0008006" key="9">
    <source>
        <dbReference type="Google" id="ProtNLM"/>
    </source>
</evidence>
<evidence type="ECO:0000256" key="5">
    <source>
        <dbReference type="ARBA" id="ARBA00023136"/>
    </source>
</evidence>
<sequence>MNVTMNTSTNIIQLLILIFTFYLFLFIEEISSVSGYCYQCNSRNPLCRLDVNVTLRGDGTPCNGQCYTRINRDDESTIYRGCSWEHGFINLQKSNSLIVQGNSVWIFCNRPYCNFEATALLNNVCYQPICSFLKFPEDCKLPNADITCGRFCGNVLCGSRPIRYRMPPYRHRTRVYLIKINKTMNVGIAQGERNPNSSWLNSRGVWLTYIILLFVLHFILLSIPYITTPVAWTLTTTIHNICSFYLFHLVKGAPWETSDQGRARRFTFWEQIDNGVQWTGTRKFLQILPIILFFIASFYTKYDRTHFVINLATMLLAVVPKFPIFFGVRLFDINRY</sequence>
<dbReference type="CDD" id="cd00117">
    <property type="entry name" value="TFP"/>
    <property type="match status" value="1"/>
</dbReference>
<proteinExistence type="inferred from homology"/>
<dbReference type="GO" id="GO:2000303">
    <property type="term" value="P:regulation of ceramide biosynthetic process"/>
    <property type="evidence" value="ECO:0007669"/>
    <property type="project" value="UniProtKB-ARBA"/>
</dbReference>
<dbReference type="OrthoDB" id="1932233at2759"/>
<keyword evidence="3 6" id="KW-0812">Transmembrane</keyword>
<feature type="transmembrane region" description="Helical" evidence="6">
    <location>
        <begin position="206"/>
        <end position="226"/>
    </location>
</feature>
<evidence type="ECO:0000256" key="2">
    <source>
        <dbReference type="ARBA" id="ARBA00007649"/>
    </source>
</evidence>
<evidence type="ECO:0000256" key="3">
    <source>
        <dbReference type="ARBA" id="ARBA00022692"/>
    </source>
</evidence>
<dbReference type="Proteomes" id="UP000663852">
    <property type="component" value="Unassembled WGS sequence"/>
</dbReference>
<dbReference type="EMBL" id="CAJNOJ010000354">
    <property type="protein sequence ID" value="CAF1414240.1"/>
    <property type="molecule type" value="Genomic_DNA"/>
</dbReference>
<feature type="transmembrane region" description="Helical" evidence="6">
    <location>
        <begin position="308"/>
        <end position="331"/>
    </location>
</feature>
<reference evidence="7" key="1">
    <citation type="submission" date="2021-02" db="EMBL/GenBank/DDBJ databases">
        <authorList>
            <person name="Nowell W R."/>
        </authorList>
    </citation>
    <scope>NUCLEOTIDE SEQUENCE</scope>
</reference>
<dbReference type="GO" id="GO:0005789">
    <property type="term" value="C:endoplasmic reticulum membrane"/>
    <property type="evidence" value="ECO:0007669"/>
    <property type="project" value="InterPro"/>
</dbReference>
<organism evidence="7 8">
    <name type="scientific">Adineta ricciae</name>
    <name type="common">Rotifer</name>
    <dbReference type="NCBI Taxonomy" id="249248"/>
    <lineage>
        <taxon>Eukaryota</taxon>
        <taxon>Metazoa</taxon>
        <taxon>Spiralia</taxon>
        <taxon>Gnathifera</taxon>
        <taxon>Rotifera</taxon>
        <taxon>Eurotatoria</taxon>
        <taxon>Bdelloidea</taxon>
        <taxon>Adinetida</taxon>
        <taxon>Adinetidae</taxon>
        <taxon>Adineta</taxon>
    </lineage>
</organism>
<keyword evidence="4 6" id="KW-1133">Transmembrane helix</keyword>
<gene>
    <name evidence="7" type="ORF">EDS130_LOCUS36966</name>
</gene>
<feature type="transmembrane region" description="Helical" evidence="6">
    <location>
        <begin position="284"/>
        <end position="302"/>
    </location>
</feature>
<keyword evidence="5 6" id="KW-0472">Membrane</keyword>
<dbReference type="InterPro" id="IPR007203">
    <property type="entry name" value="ORMDL"/>
</dbReference>
<name>A0A815LTG7_ADIRI</name>
<dbReference type="Pfam" id="PF04061">
    <property type="entry name" value="ORMDL"/>
    <property type="match status" value="1"/>
</dbReference>
<dbReference type="AlphaFoldDB" id="A0A815LTG7"/>
<comment type="subcellular location">
    <subcellularLocation>
        <location evidence="1">Membrane</location>
        <topology evidence="1">Multi-pass membrane protein</topology>
    </subcellularLocation>
</comment>
<evidence type="ECO:0000313" key="8">
    <source>
        <dbReference type="Proteomes" id="UP000663852"/>
    </source>
</evidence>
<dbReference type="PANTHER" id="PTHR12665">
    <property type="entry name" value="ORMDL PROTEINS"/>
    <property type="match status" value="1"/>
</dbReference>
<evidence type="ECO:0000256" key="6">
    <source>
        <dbReference type="SAM" id="Phobius"/>
    </source>
</evidence>
<protein>
    <recommendedName>
        <fullName evidence="9">ORM1-like protein 2</fullName>
    </recommendedName>
</protein>
<accession>A0A815LTG7</accession>